<reference evidence="3" key="2">
    <citation type="submission" date="2025-08" db="UniProtKB">
        <authorList>
            <consortium name="Ensembl"/>
        </authorList>
    </citation>
    <scope>IDENTIFICATION</scope>
</reference>
<dbReference type="Proteomes" id="UP000233100">
    <property type="component" value="Chromosome 14"/>
</dbReference>
<keyword evidence="4" id="KW-1185">Reference proteome</keyword>
<evidence type="ECO:0000313" key="3">
    <source>
        <dbReference type="Ensembl" id="ENSMFAP00000052887.1"/>
    </source>
</evidence>
<dbReference type="GeneTree" id="ENSGT00940000161627"/>
<dbReference type="AlphaFoldDB" id="A0A7N9CTV9"/>
<feature type="domain" description="4Fe-4S ferredoxin-type" evidence="2">
    <location>
        <begin position="1"/>
        <end position="31"/>
    </location>
</feature>
<evidence type="ECO:0000313" key="4">
    <source>
        <dbReference type="Proteomes" id="UP000233100"/>
    </source>
</evidence>
<organism evidence="3 4">
    <name type="scientific">Macaca fascicularis</name>
    <name type="common">Crab-eating macaque</name>
    <name type="synonym">Cynomolgus monkey</name>
    <dbReference type="NCBI Taxonomy" id="9541"/>
    <lineage>
        <taxon>Eukaryota</taxon>
        <taxon>Metazoa</taxon>
        <taxon>Chordata</taxon>
        <taxon>Craniata</taxon>
        <taxon>Vertebrata</taxon>
        <taxon>Euteleostomi</taxon>
        <taxon>Mammalia</taxon>
        <taxon>Eutheria</taxon>
        <taxon>Euarchontoglires</taxon>
        <taxon>Primates</taxon>
        <taxon>Haplorrhini</taxon>
        <taxon>Catarrhini</taxon>
        <taxon>Cercopithecidae</taxon>
        <taxon>Cercopithecinae</taxon>
        <taxon>Macaca</taxon>
    </lineage>
</organism>
<evidence type="ECO:0000259" key="2">
    <source>
        <dbReference type="PROSITE" id="PS51379"/>
    </source>
</evidence>
<dbReference type="PROSITE" id="PS51379">
    <property type="entry name" value="4FE4S_FER_2"/>
    <property type="match status" value="1"/>
</dbReference>
<accession>A0A7N9CTV9</accession>
<name>A0A7N9CTV9_MACFA</name>
<feature type="transmembrane region" description="Helical" evidence="1">
    <location>
        <begin position="39"/>
        <end position="56"/>
    </location>
</feature>
<keyword evidence="1" id="KW-0812">Transmembrane</keyword>
<keyword evidence="1" id="KW-0472">Membrane</keyword>
<dbReference type="InterPro" id="IPR017896">
    <property type="entry name" value="4Fe4S_Fe-S-bd"/>
</dbReference>
<reference evidence="3 4" key="1">
    <citation type="submission" date="2013-03" db="EMBL/GenBank/DDBJ databases">
        <authorList>
            <person name="Warren W."/>
            <person name="Wilson R.K."/>
        </authorList>
    </citation>
    <scope>NUCLEOTIDE SEQUENCE</scope>
</reference>
<keyword evidence="1" id="KW-1133">Transmembrane helix</keyword>
<dbReference type="Ensembl" id="ENSMFAT00000092570.1">
    <property type="protein sequence ID" value="ENSMFAP00000052887.1"/>
    <property type="gene ID" value="ENSMFAG00000061333.1"/>
</dbReference>
<evidence type="ECO:0000256" key="1">
    <source>
        <dbReference type="SAM" id="Phobius"/>
    </source>
</evidence>
<reference evidence="3" key="3">
    <citation type="submission" date="2025-09" db="UniProtKB">
        <authorList>
            <consortium name="Ensembl"/>
        </authorList>
    </citation>
    <scope>IDENTIFICATION</scope>
</reference>
<sequence length="115" mass="13236">MSPAVDTYQCLETCGRCLGAWPAPATSPIPPEEADLNRYLDHILFFFLFFFFFFFFETESLSATQAGVRWHDLGPLQPLPPGFKRFSCLSFPSSRDHRRAPPRPANFCVFIRDRV</sequence>
<proteinExistence type="predicted"/>
<dbReference type="PANTHER" id="PTHR46254">
    <property type="entry name" value="PROTEIN GVQW1-RELATED"/>
    <property type="match status" value="1"/>
</dbReference>
<protein>
    <recommendedName>
        <fullName evidence="2">4Fe-4S ferredoxin-type domain-containing protein</fullName>
    </recommendedName>
</protein>
<dbReference type="PANTHER" id="PTHR46254:SF6">
    <property type="entry name" value="HIGH MOBILITY GROUP AT-HOOK 2"/>
    <property type="match status" value="1"/>
</dbReference>